<evidence type="ECO:0000313" key="2">
    <source>
        <dbReference type="Proteomes" id="UP000886595"/>
    </source>
</evidence>
<dbReference type="AlphaFoldDB" id="A0A8X7TS72"/>
<name>A0A8X7TS72_BRACI</name>
<reference evidence="1 2" key="1">
    <citation type="submission" date="2020-02" db="EMBL/GenBank/DDBJ databases">
        <authorList>
            <person name="Ma Q."/>
            <person name="Huang Y."/>
            <person name="Song X."/>
            <person name="Pei D."/>
        </authorList>
    </citation>
    <scope>NUCLEOTIDE SEQUENCE [LARGE SCALE GENOMIC DNA]</scope>
    <source>
        <strain evidence="1">Sxm20200214</strain>
        <tissue evidence="1">Leaf</tissue>
    </source>
</reference>
<dbReference type="EMBL" id="JAAMPC010000016">
    <property type="protein sequence ID" value="KAG2250251.1"/>
    <property type="molecule type" value="Genomic_DNA"/>
</dbReference>
<comment type="caution">
    <text evidence="1">The sequence shown here is derived from an EMBL/GenBank/DDBJ whole genome shotgun (WGS) entry which is preliminary data.</text>
</comment>
<sequence length="54" mass="6371">MKPSQNSSAYVYESWRQTESNRFFTRLLNDQVTFYTPGHDKSDNRKTKACHVSL</sequence>
<organism evidence="1 2">
    <name type="scientific">Brassica carinata</name>
    <name type="common">Ethiopian mustard</name>
    <name type="synonym">Abyssinian cabbage</name>
    <dbReference type="NCBI Taxonomy" id="52824"/>
    <lineage>
        <taxon>Eukaryota</taxon>
        <taxon>Viridiplantae</taxon>
        <taxon>Streptophyta</taxon>
        <taxon>Embryophyta</taxon>
        <taxon>Tracheophyta</taxon>
        <taxon>Spermatophyta</taxon>
        <taxon>Magnoliopsida</taxon>
        <taxon>eudicotyledons</taxon>
        <taxon>Gunneridae</taxon>
        <taxon>Pentapetalae</taxon>
        <taxon>rosids</taxon>
        <taxon>malvids</taxon>
        <taxon>Brassicales</taxon>
        <taxon>Brassicaceae</taxon>
        <taxon>Brassiceae</taxon>
        <taxon>Brassica</taxon>
    </lineage>
</organism>
<evidence type="ECO:0000313" key="1">
    <source>
        <dbReference type="EMBL" id="KAG2250251.1"/>
    </source>
</evidence>
<accession>A0A8X7TS72</accession>
<gene>
    <name evidence="1" type="ORF">Bca52824_080387</name>
</gene>
<dbReference type="Proteomes" id="UP000886595">
    <property type="component" value="Unassembled WGS sequence"/>
</dbReference>
<proteinExistence type="predicted"/>
<protein>
    <submittedName>
        <fullName evidence="1">Uncharacterized protein</fullName>
    </submittedName>
</protein>
<keyword evidence="2" id="KW-1185">Reference proteome</keyword>